<name>A0A1R2CLK7_9CILI</name>
<proteinExistence type="predicted"/>
<dbReference type="AlphaFoldDB" id="A0A1R2CLK7"/>
<dbReference type="Proteomes" id="UP000187209">
    <property type="component" value="Unassembled WGS sequence"/>
</dbReference>
<keyword evidence="3" id="KW-1185">Reference proteome</keyword>
<organism evidence="2 3">
    <name type="scientific">Stentor coeruleus</name>
    <dbReference type="NCBI Taxonomy" id="5963"/>
    <lineage>
        <taxon>Eukaryota</taxon>
        <taxon>Sar</taxon>
        <taxon>Alveolata</taxon>
        <taxon>Ciliophora</taxon>
        <taxon>Postciliodesmatophora</taxon>
        <taxon>Heterotrichea</taxon>
        <taxon>Heterotrichida</taxon>
        <taxon>Stentoridae</taxon>
        <taxon>Stentor</taxon>
    </lineage>
</organism>
<sequence length="192" mass="22246">MLETLTKNIEIQSFLENFPHHQWRKAIEAASIFGIRKMQSHKIPFTPSTIENILSSSSTNLKQTITTLKQELKELSTAIKRIERKTLSSTDVCKENDIELNADYKKGNKKCTERRISSTKCLKKVCLNIQRRPSTPSFNFFRKELHEPKVCPLNDVQRLIRYVNPYRESISKISETGRLSADFLKTRTILST</sequence>
<protein>
    <submittedName>
        <fullName evidence="2">Uncharacterized protein</fullName>
    </submittedName>
</protein>
<comment type="caution">
    <text evidence="2">The sequence shown here is derived from an EMBL/GenBank/DDBJ whole genome shotgun (WGS) entry which is preliminary data.</text>
</comment>
<evidence type="ECO:0000313" key="3">
    <source>
        <dbReference type="Proteomes" id="UP000187209"/>
    </source>
</evidence>
<gene>
    <name evidence="2" type="ORF">SteCoe_7928</name>
</gene>
<evidence type="ECO:0000256" key="1">
    <source>
        <dbReference type="SAM" id="Coils"/>
    </source>
</evidence>
<keyword evidence="1" id="KW-0175">Coiled coil</keyword>
<reference evidence="2 3" key="1">
    <citation type="submission" date="2016-11" db="EMBL/GenBank/DDBJ databases">
        <title>The macronuclear genome of Stentor coeruleus: a giant cell with tiny introns.</title>
        <authorList>
            <person name="Slabodnick M."/>
            <person name="Ruby J.G."/>
            <person name="Reiff S.B."/>
            <person name="Swart E.C."/>
            <person name="Gosai S."/>
            <person name="Prabakaran S."/>
            <person name="Witkowska E."/>
            <person name="Larue G.E."/>
            <person name="Fisher S."/>
            <person name="Freeman R.M."/>
            <person name="Gunawardena J."/>
            <person name="Chu W."/>
            <person name="Stover N.A."/>
            <person name="Gregory B.D."/>
            <person name="Nowacki M."/>
            <person name="Derisi J."/>
            <person name="Roy S.W."/>
            <person name="Marshall W.F."/>
            <person name="Sood P."/>
        </authorList>
    </citation>
    <scope>NUCLEOTIDE SEQUENCE [LARGE SCALE GENOMIC DNA]</scope>
    <source>
        <strain evidence="2">WM001</strain>
    </source>
</reference>
<dbReference type="EMBL" id="MPUH01000116">
    <property type="protein sequence ID" value="OMJ89846.1"/>
    <property type="molecule type" value="Genomic_DNA"/>
</dbReference>
<accession>A0A1R2CLK7</accession>
<feature type="coiled-coil region" evidence="1">
    <location>
        <begin position="58"/>
        <end position="85"/>
    </location>
</feature>
<evidence type="ECO:0000313" key="2">
    <source>
        <dbReference type="EMBL" id="OMJ89846.1"/>
    </source>
</evidence>